<keyword evidence="4" id="KW-1185">Reference proteome</keyword>
<accession>R7V491</accession>
<reference evidence="4" key="1">
    <citation type="submission" date="2012-12" db="EMBL/GenBank/DDBJ databases">
        <authorList>
            <person name="Hellsten U."/>
            <person name="Grimwood J."/>
            <person name="Chapman J.A."/>
            <person name="Shapiro H."/>
            <person name="Aerts A."/>
            <person name="Otillar R.P."/>
            <person name="Terry A.Y."/>
            <person name="Boore J.L."/>
            <person name="Simakov O."/>
            <person name="Marletaz F."/>
            <person name="Cho S.-J."/>
            <person name="Edsinger-Gonzales E."/>
            <person name="Havlak P."/>
            <person name="Kuo D.-H."/>
            <person name="Larsson T."/>
            <person name="Lv J."/>
            <person name="Arendt D."/>
            <person name="Savage R."/>
            <person name="Osoegawa K."/>
            <person name="de Jong P."/>
            <person name="Lindberg D.R."/>
            <person name="Seaver E.C."/>
            <person name="Weisblat D.A."/>
            <person name="Putnam N.H."/>
            <person name="Grigoriev I.V."/>
            <person name="Rokhsar D.S."/>
        </authorList>
    </citation>
    <scope>NUCLEOTIDE SEQUENCE</scope>
    <source>
        <strain evidence="4">I ESC-2004</strain>
    </source>
</reference>
<proteinExistence type="predicted"/>
<evidence type="ECO:0000313" key="3">
    <source>
        <dbReference type="EnsemblMetazoa" id="CapteP204344"/>
    </source>
</evidence>
<dbReference type="SUPFAM" id="SSF49785">
    <property type="entry name" value="Galactose-binding domain-like"/>
    <property type="match status" value="1"/>
</dbReference>
<evidence type="ECO:0000313" key="4">
    <source>
        <dbReference type="Proteomes" id="UP000014760"/>
    </source>
</evidence>
<protein>
    <recommendedName>
        <fullName evidence="1">F5/8 type C domain-containing protein</fullName>
    </recommendedName>
</protein>
<dbReference type="EMBL" id="KB295246">
    <property type="protein sequence ID" value="ELU13389.1"/>
    <property type="molecule type" value="Genomic_DNA"/>
</dbReference>
<dbReference type="EnsemblMetazoa" id="CapteT204344">
    <property type="protein sequence ID" value="CapteP204344"/>
    <property type="gene ID" value="CapteG204344"/>
</dbReference>
<dbReference type="InterPro" id="IPR008979">
    <property type="entry name" value="Galactose-bd-like_sf"/>
</dbReference>
<feature type="domain" description="F5/8 type C" evidence="1">
    <location>
        <begin position="1"/>
        <end position="113"/>
    </location>
</feature>
<dbReference type="Gene3D" id="2.60.120.260">
    <property type="entry name" value="Galactose-binding domain-like"/>
    <property type="match status" value="1"/>
</dbReference>
<gene>
    <name evidence="2" type="ORF">CAPTEDRAFT_204344</name>
</gene>
<dbReference type="EMBL" id="AMQN01039312">
    <property type="status" value="NOT_ANNOTATED_CDS"/>
    <property type="molecule type" value="Genomic_DNA"/>
</dbReference>
<dbReference type="InterPro" id="IPR000421">
    <property type="entry name" value="FA58C"/>
</dbReference>
<evidence type="ECO:0000313" key="2">
    <source>
        <dbReference type="EMBL" id="ELU13389.1"/>
    </source>
</evidence>
<organism evidence="2">
    <name type="scientific">Capitella teleta</name>
    <name type="common">Polychaete worm</name>
    <dbReference type="NCBI Taxonomy" id="283909"/>
    <lineage>
        <taxon>Eukaryota</taxon>
        <taxon>Metazoa</taxon>
        <taxon>Spiralia</taxon>
        <taxon>Lophotrochozoa</taxon>
        <taxon>Annelida</taxon>
        <taxon>Polychaeta</taxon>
        <taxon>Sedentaria</taxon>
        <taxon>Scolecida</taxon>
        <taxon>Capitellidae</taxon>
        <taxon>Capitella</taxon>
    </lineage>
</organism>
<dbReference type="Pfam" id="PF00754">
    <property type="entry name" value="F5_F8_type_C"/>
    <property type="match status" value="1"/>
</dbReference>
<dbReference type="PROSITE" id="PS50022">
    <property type="entry name" value="FA58C_3"/>
    <property type="match status" value="1"/>
</dbReference>
<reference evidence="2 4" key="2">
    <citation type="journal article" date="2013" name="Nature">
        <title>Insights into bilaterian evolution from three spiralian genomes.</title>
        <authorList>
            <person name="Simakov O."/>
            <person name="Marletaz F."/>
            <person name="Cho S.J."/>
            <person name="Edsinger-Gonzales E."/>
            <person name="Havlak P."/>
            <person name="Hellsten U."/>
            <person name="Kuo D.H."/>
            <person name="Larsson T."/>
            <person name="Lv J."/>
            <person name="Arendt D."/>
            <person name="Savage R."/>
            <person name="Osoegawa K."/>
            <person name="de Jong P."/>
            <person name="Grimwood J."/>
            <person name="Chapman J.A."/>
            <person name="Shapiro H."/>
            <person name="Aerts A."/>
            <person name="Otillar R.P."/>
            <person name="Terry A.Y."/>
            <person name="Boore J.L."/>
            <person name="Grigoriev I.V."/>
            <person name="Lindberg D.R."/>
            <person name="Seaver E.C."/>
            <person name="Weisblat D.A."/>
            <person name="Putnam N.H."/>
            <person name="Rokhsar D.S."/>
        </authorList>
    </citation>
    <scope>NUCLEOTIDE SEQUENCE</scope>
    <source>
        <strain evidence="2 4">I ESC-2004</strain>
    </source>
</reference>
<name>R7V491_CAPTE</name>
<dbReference type="Proteomes" id="UP000014760">
    <property type="component" value="Unassembled WGS sequence"/>
</dbReference>
<evidence type="ECO:0000259" key="1">
    <source>
        <dbReference type="PROSITE" id="PS50022"/>
    </source>
</evidence>
<dbReference type="AlphaFoldDB" id="R7V491"/>
<dbReference type="HOGENOM" id="CLU_1176400_0_0_1"/>
<reference evidence="3" key="3">
    <citation type="submission" date="2015-06" db="UniProtKB">
        <authorList>
            <consortium name="EnsemblMetazoa"/>
        </authorList>
    </citation>
    <scope>IDENTIFICATION</scope>
</reference>
<sequence>MARPNTHGRPIGPVQTSWRPAELGHWLKVDLLFAHTITGLGTQRGSCGYVTELTLRYSMDARNWRDIHGIAVNAMNVSGIQRTKIDPIELRWIQLIPIAAYGPCDVIFELYGCPNDSAAVARSLVSTIPDPALCGCPTQLSDPVGQVCPSAGMTSEINFNGRLHLVTGVVIQASHTAYDVIVQTELGNLTPQLQRNFEPDQTIVKRRKLSLLTLNEGDFPDTKLVHDKIGDNSTMH</sequence>